<name>A0A310SQS9_9HYME</name>
<dbReference type="AlphaFoldDB" id="A0A310SQS9"/>
<feature type="compositionally biased region" description="Basic and acidic residues" evidence="1">
    <location>
        <begin position="24"/>
        <end position="52"/>
    </location>
</feature>
<dbReference type="EMBL" id="KQ761592">
    <property type="protein sequence ID" value="OAD57373.1"/>
    <property type="molecule type" value="Genomic_DNA"/>
</dbReference>
<sequence length="176" mass="20058">MGYTGLACYHEPLPPEYATPRGRLQRDTSRRGGVPKAKEEKRARGTIKERKAAVKTEEKTRIENEPRVTVCVRVCVCDRVIGVDVYVGQARWRLEVRVDMNAAALLQQTAPYSCRSAYLLLCVLPHPPTPYHLARLSLNRYRHRCLINIARCGIFAVAKARGMDQRLMKPSSRLRQ</sequence>
<gene>
    <name evidence="2" type="ORF">WN48_02174</name>
</gene>
<proteinExistence type="predicted"/>
<feature type="region of interest" description="Disordered" evidence="1">
    <location>
        <begin position="11"/>
        <end position="52"/>
    </location>
</feature>
<protein>
    <submittedName>
        <fullName evidence="2">Uncharacterized protein</fullName>
    </submittedName>
</protein>
<evidence type="ECO:0000256" key="1">
    <source>
        <dbReference type="SAM" id="MobiDB-lite"/>
    </source>
</evidence>
<accession>A0A310SQS9</accession>
<dbReference type="Proteomes" id="UP000250275">
    <property type="component" value="Unassembled WGS sequence"/>
</dbReference>
<keyword evidence="3" id="KW-1185">Reference proteome</keyword>
<reference evidence="2 3" key="1">
    <citation type="submission" date="2015-07" db="EMBL/GenBank/DDBJ databases">
        <title>The genome of Eufriesea mexicana.</title>
        <authorList>
            <person name="Pan H."/>
            <person name="Kapheim K."/>
        </authorList>
    </citation>
    <scope>NUCLEOTIDE SEQUENCE [LARGE SCALE GENOMIC DNA]</scope>
    <source>
        <strain evidence="2">0111107269</strain>
        <tissue evidence="2">Whole body</tissue>
    </source>
</reference>
<evidence type="ECO:0000313" key="3">
    <source>
        <dbReference type="Proteomes" id="UP000250275"/>
    </source>
</evidence>
<evidence type="ECO:0000313" key="2">
    <source>
        <dbReference type="EMBL" id="OAD57373.1"/>
    </source>
</evidence>
<organism evidence="2 3">
    <name type="scientific">Eufriesea mexicana</name>
    <dbReference type="NCBI Taxonomy" id="516756"/>
    <lineage>
        <taxon>Eukaryota</taxon>
        <taxon>Metazoa</taxon>
        <taxon>Ecdysozoa</taxon>
        <taxon>Arthropoda</taxon>
        <taxon>Hexapoda</taxon>
        <taxon>Insecta</taxon>
        <taxon>Pterygota</taxon>
        <taxon>Neoptera</taxon>
        <taxon>Endopterygota</taxon>
        <taxon>Hymenoptera</taxon>
        <taxon>Apocrita</taxon>
        <taxon>Aculeata</taxon>
        <taxon>Apoidea</taxon>
        <taxon>Anthophila</taxon>
        <taxon>Apidae</taxon>
        <taxon>Eufriesea</taxon>
    </lineage>
</organism>